<comment type="similarity">
    <text evidence="1">Belongs to the AfsR/DnrI/RedD regulatory family.</text>
</comment>
<evidence type="ECO:0000259" key="6">
    <source>
        <dbReference type="PROSITE" id="PS51755"/>
    </source>
</evidence>
<dbReference type="Pfam" id="PF03704">
    <property type="entry name" value="BTAD"/>
    <property type="match status" value="1"/>
</dbReference>
<keyword evidence="8" id="KW-1185">Reference proteome</keyword>
<dbReference type="RefSeq" id="WP_337712245.1">
    <property type="nucleotide sequence ID" value="NZ_JBBEGL010000001.1"/>
</dbReference>
<dbReference type="InterPro" id="IPR011990">
    <property type="entry name" value="TPR-like_helical_dom_sf"/>
</dbReference>
<dbReference type="InterPro" id="IPR016032">
    <property type="entry name" value="Sig_transdc_resp-reg_C-effctor"/>
</dbReference>
<evidence type="ECO:0000256" key="1">
    <source>
        <dbReference type="ARBA" id="ARBA00005820"/>
    </source>
</evidence>
<reference evidence="7 8" key="1">
    <citation type="submission" date="2024-03" db="EMBL/GenBank/DDBJ databases">
        <title>Actinomycetospora sp. OC33-EN06, a novel actinomycete isolated from wild orchid (Aerides multiflora).</title>
        <authorList>
            <person name="Suriyachadkun C."/>
        </authorList>
    </citation>
    <scope>NUCLEOTIDE SEQUENCE [LARGE SCALE GENOMIC DNA]</scope>
    <source>
        <strain evidence="7 8">OC33-EN06</strain>
    </source>
</reference>
<accession>A0ABU8N092</accession>
<protein>
    <submittedName>
        <fullName evidence="7">AfsR/SARP family transcriptional regulator</fullName>
    </submittedName>
</protein>
<dbReference type="SUPFAM" id="SSF48452">
    <property type="entry name" value="TPR-like"/>
    <property type="match status" value="1"/>
</dbReference>
<dbReference type="SMART" id="SM00862">
    <property type="entry name" value="Trans_reg_C"/>
    <property type="match status" value="1"/>
</dbReference>
<dbReference type="InterPro" id="IPR036388">
    <property type="entry name" value="WH-like_DNA-bd_sf"/>
</dbReference>
<dbReference type="InterPro" id="IPR051677">
    <property type="entry name" value="AfsR-DnrI-RedD_regulator"/>
</dbReference>
<evidence type="ECO:0000256" key="2">
    <source>
        <dbReference type="ARBA" id="ARBA00023015"/>
    </source>
</evidence>
<comment type="caution">
    <text evidence="7">The sequence shown here is derived from an EMBL/GenBank/DDBJ whole genome shotgun (WGS) entry which is preliminary data.</text>
</comment>
<proteinExistence type="inferred from homology"/>
<evidence type="ECO:0000313" key="7">
    <source>
        <dbReference type="EMBL" id="MEJ2885782.1"/>
    </source>
</evidence>
<keyword evidence="2" id="KW-0805">Transcription regulation</keyword>
<feature type="DNA-binding region" description="OmpR/PhoB-type" evidence="5">
    <location>
        <begin position="22"/>
        <end position="125"/>
    </location>
</feature>
<feature type="domain" description="OmpR/PhoB-type" evidence="6">
    <location>
        <begin position="22"/>
        <end position="125"/>
    </location>
</feature>
<evidence type="ECO:0000256" key="4">
    <source>
        <dbReference type="ARBA" id="ARBA00023163"/>
    </source>
</evidence>
<evidence type="ECO:0000256" key="3">
    <source>
        <dbReference type="ARBA" id="ARBA00023125"/>
    </source>
</evidence>
<keyword evidence="4" id="KW-0804">Transcription</keyword>
<dbReference type="CDD" id="cd15831">
    <property type="entry name" value="BTAD"/>
    <property type="match status" value="1"/>
</dbReference>
<organism evidence="7 8">
    <name type="scientific">Actinomycetospora aeridis</name>
    <dbReference type="NCBI Taxonomy" id="3129231"/>
    <lineage>
        <taxon>Bacteria</taxon>
        <taxon>Bacillati</taxon>
        <taxon>Actinomycetota</taxon>
        <taxon>Actinomycetes</taxon>
        <taxon>Pseudonocardiales</taxon>
        <taxon>Pseudonocardiaceae</taxon>
        <taxon>Actinomycetospora</taxon>
    </lineage>
</organism>
<dbReference type="PANTHER" id="PTHR35807">
    <property type="entry name" value="TRANSCRIPTIONAL REGULATOR REDD-RELATED"/>
    <property type="match status" value="1"/>
</dbReference>
<gene>
    <name evidence="7" type="ORF">WCD41_04920</name>
</gene>
<dbReference type="SUPFAM" id="SSF46894">
    <property type="entry name" value="C-terminal effector domain of the bipartite response regulators"/>
    <property type="match status" value="1"/>
</dbReference>
<keyword evidence="3 5" id="KW-0238">DNA-binding</keyword>
<dbReference type="InterPro" id="IPR001867">
    <property type="entry name" value="OmpR/PhoB-type_DNA-bd"/>
</dbReference>
<dbReference type="SMART" id="SM01043">
    <property type="entry name" value="BTAD"/>
    <property type="match status" value="1"/>
</dbReference>
<dbReference type="InterPro" id="IPR005158">
    <property type="entry name" value="BTAD"/>
</dbReference>
<dbReference type="PANTHER" id="PTHR35807:SF1">
    <property type="entry name" value="TRANSCRIPTIONAL REGULATOR REDD"/>
    <property type="match status" value="1"/>
</dbReference>
<evidence type="ECO:0000256" key="5">
    <source>
        <dbReference type="PROSITE-ProRule" id="PRU01091"/>
    </source>
</evidence>
<dbReference type="PROSITE" id="PS51755">
    <property type="entry name" value="OMPR_PHOB"/>
    <property type="match status" value="1"/>
</dbReference>
<dbReference type="Gene3D" id="1.10.10.10">
    <property type="entry name" value="Winged helix-like DNA-binding domain superfamily/Winged helix DNA-binding domain"/>
    <property type="match status" value="1"/>
</dbReference>
<dbReference type="Gene3D" id="1.25.40.10">
    <property type="entry name" value="Tetratricopeptide repeat domain"/>
    <property type="match status" value="1"/>
</dbReference>
<evidence type="ECO:0000313" key="8">
    <source>
        <dbReference type="Proteomes" id="UP001370100"/>
    </source>
</evidence>
<name>A0ABU8N092_9PSEU</name>
<dbReference type="Proteomes" id="UP001370100">
    <property type="component" value="Unassembled WGS sequence"/>
</dbReference>
<dbReference type="EMBL" id="JBBEGL010000001">
    <property type="protein sequence ID" value="MEJ2885782.1"/>
    <property type="molecule type" value="Genomic_DNA"/>
</dbReference>
<sequence>MTLTLTTAPGDVGPVDGPRAFDDALDPDVRFALLGRLEVVVHGRDMAPTAPRALQLLALLLLRPRQVVPTDTIVAELWGDRPPKRARAAVQTHVYQLRQCFSDLGLAGDPDRVLVTRAPGYALEVDPARTDLHAFDAGCREGRDALAEGRVDEAAAQLRTAEDLWAGPPIANVPPGSVLAVESVELLERRRAVRSARIDADIDRGRHRELVGELSALVLAHPLDEGLHAQLIRVLGRCGRRSDAMGVFRRLRDVLTAELGVEPGDEVADAYAELLTLGADAA</sequence>
<dbReference type="Pfam" id="PF00486">
    <property type="entry name" value="Trans_reg_C"/>
    <property type="match status" value="1"/>
</dbReference>